<keyword evidence="5" id="KW-0326">Glycosidase</keyword>
<dbReference type="Gene3D" id="3.20.20.80">
    <property type="entry name" value="Glycosidases"/>
    <property type="match status" value="2"/>
</dbReference>
<dbReference type="InterPro" id="IPR031965">
    <property type="entry name" value="CBM26"/>
</dbReference>
<sequence length="1485" mass="162599">MKKKQFASKVTRLTMSMVLGASTIVLNMLPLYSQTVSANTQNTGILSAKDRGILYANSRTDFRDETIYFLITTRFYDGDSSNNARTSEDKKASNPESDPSWRGDFAGLIEQLDYIKALGFTAIWITPVVQNNSGYDYHGYHASNFNAVDYRYESNGVDYQTLIDAVHAKGMKIIQDVVFNHTSNFGEEGLNELGGESLKTQISSNDYPTRNKVVMNGTGDPLNIYHHNGFAGGGDWDNYEAQRKTIADDCFDLETENPLVYNYLIDAYKKYINMGVDGFRVDTVKHLSRLTLNTTFLPQLQGAAEANGNNDFYMFGEICTKGHDVWYRDAPPISTSFYTWDTDASYKARWSDTDLATNEKLVESHYLDHMNTGNQPTSSNAFLNGNDYHATDYSQKSDLGAIDFQMHWSFNNANQAFNTAKSQDRYFNDATWNVVYVDSHDYGPDNSQTVRYNGGTDAWAENLSLMFTFRGIPTLYYGSEVEFQAGKPIDVGPNAPLSATGRAYYGDYLEGTVDTTDFTEFGNLSGKVAETLQAPLSQHIIRLNRLRQAIPALRKGQYSTDGISGNMAFKRRYTDDKTDSFALVAISGNATFSGIPNGTYVDAVTGDTKVVSNGTLTAQVSGKGNMKVYVLNTSKTPAPGRVIPNGQYLTDGGAVAPIDNGQISVVEPTNLEVSTSSVTIKEATSAKVTAKVSPVGASPIVKWTSKNPDIATVSNGEITGVSVGKTTVTVKTTNGIEKTIQVTVEENPDIIKPTSITLNKKSLTLLTKESEQLQARVEPENTTYPEVVWESSDPTVAKVDESGKVTALKPGTATITVTSRYGNHKAQCEVTVEKNTNATTIYFKNTANWSTVNAYAWDSTSNPIQKNAAWPGESMVALGDGIYSIELSPETNYDKIIFNNGSQQTKDLTIDVAKTLYNFGSSSWSNYESADVKAVEGVTLNQASLELDIDQSEQLTATVTPSDATNKRLTWTSSQSDIATVSPDGLVKAIKAGKTEITVTTVDGSHVATCQVTVKEVPVKPVVLGVKDQSTDTIDISDTTTLTLEVANAKTASYKLGNGSAVTFSNGQTITVGQNLAAGSSVTLTLTATSLDNQSVTKTYTITKKAVELPEEPKEEPITQTTIYFDNPDNWTDVYAYMYDAKGNHLLGAWPGTKMTKEASGAYALNVPSTYSTLGVKVLFSNNKGAQYPQSVGFDFVAKGTYSKTGLKVAEEVTVKEEVVTESIPFETKTVENPEVDKGVTNTLSEGKAGSKEITYKVTYKNGVEASREKVKEVVVTEPTPKVVEVGTKVSADEEKIATRVYFSNPQKWNKVYAYVYDQKGQPVVGTWPGKEMTKDEHGYYIELSADLVGGRIIFNNPETKVQYPAQNQAGFTIELGHLYDQTGNHYPVLPEDGYTRIQFENPGGWDAANVYAYYGNPIQSPLGAWPGKPMIKGNDGHFFIDLPEEYAEKNVKILFNKPNSNVQFPSAVGFDFKLDAQYTKDGLK</sequence>
<dbReference type="Pfam" id="PF02368">
    <property type="entry name" value="Big_2"/>
    <property type="match status" value="3"/>
</dbReference>
<accession>A0ABV2EQK2</accession>
<evidence type="ECO:0000256" key="1">
    <source>
        <dbReference type="ARBA" id="ARBA00001913"/>
    </source>
</evidence>
<keyword evidence="2" id="KW-0479">Metal-binding</keyword>
<evidence type="ECO:0000313" key="6">
    <source>
        <dbReference type="Proteomes" id="UP001549134"/>
    </source>
</evidence>
<dbReference type="Gene3D" id="2.60.40.10">
    <property type="entry name" value="Immunoglobulins"/>
    <property type="match status" value="4"/>
</dbReference>
<evidence type="ECO:0000256" key="3">
    <source>
        <dbReference type="ARBA" id="ARBA00022729"/>
    </source>
</evidence>
<dbReference type="SMART" id="SM00635">
    <property type="entry name" value="BID_2"/>
    <property type="match status" value="3"/>
</dbReference>
<dbReference type="InterPro" id="IPR003343">
    <property type="entry name" value="Big_2"/>
</dbReference>
<dbReference type="SMART" id="SM00642">
    <property type="entry name" value="Aamy"/>
    <property type="match status" value="1"/>
</dbReference>
<proteinExistence type="predicted"/>
<dbReference type="EMBL" id="JBEPLX010000005">
    <property type="protein sequence ID" value="MET3533463.1"/>
    <property type="molecule type" value="Genomic_DNA"/>
</dbReference>
<dbReference type="InterPro" id="IPR011098">
    <property type="entry name" value="G5_dom"/>
</dbReference>
<dbReference type="SUPFAM" id="SSF51011">
    <property type="entry name" value="Glycosyl hydrolase domain"/>
    <property type="match status" value="1"/>
</dbReference>
<dbReference type="Gene3D" id="2.60.40.1080">
    <property type="match status" value="3"/>
</dbReference>
<organism evidence="5 6">
    <name type="scientific">Streptococcus parasuis</name>
    <dbReference type="NCBI Taxonomy" id="1501662"/>
    <lineage>
        <taxon>Bacteria</taxon>
        <taxon>Bacillati</taxon>
        <taxon>Bacillota</taxon>
        <taxon>Bacilli</taxon>
        <taxon>Lactobacillales</taxon>
        <taxon>Streptococcaceae</taxon>
        <taxon>Streptococcus</taxon>
    </lineage>
</organism>
<dbReference type="Gene3D" id="2.20.230.10">
    <property type="entry name" value="Resuscitation-promoting factor rpfb"/>
    <property type="match status" value="1"/>
</dbReference>
<keyword evidence="6" id="KW-1185">Reference proteome</keyword>
<name>A0ABV2EQK2_9STRE</name>
<dbReference type="RefSeq" id="WP_237395328.1">
    <property type="nucleotide sequence ID" value="NZ_AP024276.1"/>
</dbReference>
<keyword evidence="3" id="KW-0732">Signal</keyword>
<dbReference type="InterPro" id="IPR008964">
    <property type="entry name" value="Invasin/intimin_cell_adhesion"/>
</dbReference>
<dbReference type="InterPro" id="IPR013783">
    <property type="entry name" value="Ig-like_fold"/>
</dbReference>
<evidence type="ECO:0000259" key="4">
    <source>
        <dbReference type="PROSITE" id="PS51109"/>
    </source>
</evidence>
<dbReference type="InterPro" id="IPR017853">
    <property type="entry name" value="GH"/>
</dbReference>
<dbReference type="PANTHER" id="PTHR10357">
    <property type="entry name" value="ALPHA-AMYLASE FAMILY MEMBER"/>
    <property type="match status" value="1"/>
</dbReference>
<dbReference type="Pfam" id="PF07501">
    <property type="entry name" value="G5"/>
    <property type="match status" value="1"/>
</dbReference>
<protein>
    <submittedName>
        <fullName evidence="5">Glycosidase/uncharacterized protein YjdB</fullName>
    </submittedName>
</protein>
<dbReference type="PANTHER" id="PTHR10357:SF215">
    <property type="entry name" value="ALPHA-AMYLASE 1"/>
    <property type="match status" value="1"/>
</dbReference>
<gene>
    <name evidence="5" type="ORF">ABID50_000619</name>
</gene>
<dbReference type="SUPFAM" id="SSF51445">
    <property type="entry name" value="(Trans)glycosidases"/>
    <property type="match status" value="1"/>
</dbReference>
<dbReference type="GeneID" id="78827779"/>
<dbReference type="GO" id="GO:0016798">
    <property type="term" value="F:hydrolase activity, acting on glycosyl bonds"/>
    <property type="evidence" value="ECO:0007669"/>
    <property type="project" value="UniProtKB-KW"/>
</dbReference>
<dbReference type="SMART" id="SM01208">
    <property type="entry name" value="G5"/>
    <property type="match status" value="1"/>
</dbReference>
<evidence type="ECO:0000256" key="2">
    <source>
        <dbReference type="ARBA" id="ARBA00022723"/>
    </source>
</evidence>
<reference evidence="5 6" key="1">
    <citation type="submission" date="2024-06" db="EMBL/GenBank/DDBJ databases">
        <title>Genomic Encyclopedia of Type Strains, Phase IV (KMG-IV): sequencing the most valuable type-strain genomes for metagenomic binning, comparative biology and taxonomic classification.</title>
        <authorList>
            <person name="Goeker M."/>
        </authorList>
    </citation>
    <scope>NUCLEOTIDE SEQUENCE [LARGE SCALE GENOMIC DNA]</scope>
    <source>
        <strain evidence="5 6">DSM 29126</strain>
    </source>
</reference>
<feature type="domain" description="G5" evidence="4">
    <location>
        <begin position="1210"/>
        <end position="1290"/>
    </location>
</feature>
<dbReference type="SUPFAM" id="SSF49373">
    <property type="entry name" value="Invasin/intimin cell-adhesion fragments"/>
    <property type="match status" value="3"/>
</dbReference>
<dbReference type="InterPro" id="IPR006047">
    <property type="entry name" value="GH13_cat_dom"/>
</dbReference>
<evidence type="ECO:0000313" key="5">
    <source>
        <dbReference type="EMBL" id="MET3533463.1"/>
    </source>
</evidence>
<dbReference type="CDD" id="cd11339">
    <property type="entry name" value="AmyAc_bac_CMD_like_2"/>
    <property type="match status" value="1"/>
</dbReference>
<keyword evidence="5" id="KW-0378">Hydrolase</keyword>
<dbReference type="Proteomes" id="UP001549134">
    <property type="component" value="Unassembled WGS sequence"/>
</dbReference>
<comment type="caution">
    <text evidence="5">The sequence shown here is derived from an EMBL/GenBank/DDBJ whole genome shotgun (WGS) entry which is preliminary data.</text>
</comment>
<dbReference type="Pfam" id="PF16738">
    <property type="entry name" value="CBM26"/>
    <property type="match status" value="4"/>
</dbReference>
<dbReference type="Pfam" id="PF00128">
    <property type="entry name" value="Alpha-amylase"/>
    <property type="match status" value="1"/>
</dbReference>
<dbReference type="PROSITE" id="PS51109">
    <property type="entry name" value="G5"/>
    <property type="match status" value="1"/>
</dbReference>
<comment type="cofactor">
    <cofactor evidence="1">
        <name>Ca(2+)</name>
        <dbReference type="ChEBI" id="CHEBI:29108"/>
    </cofactor>
</comment>